<dbReference type="EMBL" id="AZAJ01000001">
    <property type="protein sequence ID" value="ETA66805.1"/>
    <property type="molecule type" value="Genomic_DNA"/>
</dbReference>
<evidence type="ECO:0000256" key="4">
    <source>
        <dbReference type="ARBA" id="ARBA00022989"/>
    </source>
</evidence>
<feature type="transmembrane region" description="Helical" evidence="6">
    <location>
        <begin position="155"/>
        <end position="175"/>
    </location>
</feature>
<feature type="transmembrane region" description="Helical" evidence="6">
    <location>
        <begin position="336"/>
        <end position="357"/>
    </location>
</feature>
<reference evidence="7 8" key="1">
    <citation type="submission" date="2013-08" db="EMBL/GenBank/DDBJ databases">
        <authorList>
            <consortium name="DOE Joint Genome Institute"/>
            <person name="Eisen J."/>
            <person name="Huntemann M."/>
            <person name="Han J."/>
            <person name="Chen A."/>
            <person name="Kyrpides N."/>
            <person name="Mavromatis K."/>
            <person name="Markowitz V."/>
            <person name="Palaniappan K."/>
            <person name="Ivanova N."/>
            <person name="Schaumberg A."/>
            <person name="Pati A."/>
            <person name="Liolios K."/>
            <person name="Nordberg H.P."/>
            <person name="Cantor M.N."/>
            <person name="Hua S.X."/>
            <person name="Woyke T."/>
        </authorList>
    </citation>
    <scope>NUCLEOTIDE SEQUENCE [LARGE SCALE GENOMIC DNA]</scope>
    <source>
        <strain evidence="7 8">DSM 2278</strain>
    </source>
</reference>
<dbReference type="InterPro" id="IPR050833">
    <property type="entry name" value="Poly_Biosynth_Transport"/>
</dbReference>
<evidence type="ECO:0000313" key="7">
    <source>
        <dbReference type="EMBL" id="ETA66805.1"/>
    </source>
</evidence>
<dbReference type="Proteomes" id="UP000019483">
    <property type="component" value="Unassembled WGS sequence"/>
</dbReference>
<feature type="transmembrane region" description="Helical" evidence="6">
    <location>
        <begin position="181"/>
        <end position="202"/>
    </location>
</feature>
<feature type="transmembrane region" description="Helical" evidence="6">
    <location>
        <begin position="222"/>
        <end position="240"/>
    </location>
</feature>
<evidence type="ECO:0000313" key="8">
    <source>
        <dbReference type="Proteomes" id="UP000019483"/>
    </source>
</evidence>
<feature type="transmembrane region" description="Helical" evidence="6">
    <location>
        <begin position="394"/>
        <end position="416"/>
    </location>
</feature>
<dbReference type="OrthoDB" id="112053at2157"/>
<accession>W9DP33</accession>
<proteinExistence type="predicted"/>
<feature type="transmembrane region" description="Helical" evidence="6">
    <location>
        <begin position="85"/>
        <end position="107"/>
    </location>
</feature>
<evidence type="ECO:0000256" key="2">
    <source>
        <dbReference type="ARBA" id="ARBA00022475"/>
    </source>
</evidence>
<dbReference type="CDD" id="cd13128">
    <property type="entry name" value="MATE_Wzx_like"/>
    <property type="match status" value="1"/>
</dbReference>
<keyword evidence="8" id="KW-1185">Reference proteome</keyword>
<dbReference type="AlphaFoldDB" id="W9DP33"/>
<dbReference type="STRING" id="1090322.MettiDRAFT_0206"/>
<comment type="subcellular location">
    <subcellularLocation>
        <location evidence="1">Cell membrane</location>
        <topology evidence="1">Multi-pass membrane protein</topology>
    </subcellularLocation>
</comment>
<dbReference type="GO" id="GO:0005886">
    <property type="term" value="C:plasma membrane"/>
    <property type="evidence" value="ECO:0007669"/>
    <property type="project" value="UniProtKB-SubCell"/>
</dbReference>
<organism evidence="7 8">
    <name type="scientific">Methanolobus tindarius DSM 2278</name>
    <dbReference type="NCBI Taxonomy" id="1090322"/>
    <lineage>
        <taxon>Archaea</taxon>
        <taxon>Methanobacteriati</taxon>
        <taxon>Methanobacteriota</taxon>
        <taxon>Stenosarchaea group</taxon>
        <taxon>Methanomicrobia</taxon>
        <taxon>Methanosarcinales</taxon>
        <taxon>Methanosarcinaceae</taxon>
        <taxon>Methanolobus</taxon>
    </lineage>
</organism>
<dbReference type="PANTHER" id="PTHR30250:SF27">
    <property type="entry name" value="POLYSACCHARIDE BIOSYNTHESIS PROTEIN"/>
    <property type="match status" value="1"/>
</dbReference>
<feature type="transmembrane region" description="Helical" evidence="6">
    <location>
        <begin position="45"/>
        <end position="64"/>
    </location>
</feature>
<evidence type="ECO:0000256" key="1">
    <source>
        <dbReference type="ARBA" id="ARBA00004651"/>
    </source>
</evidence>
<protein>
    <submittedName>
        <fullName evidence="7">Membrane protein involved in the export of O-antigen and teichoic acid</fullName>
    </submittedName>
</protein>
<keyword evidence="4 6" id="KW-1133">Transmembrane helix</keyword>
<gene>
    <name evidence="7" type="ORF">MettiDRAFT_0206</name>
</gene>
<evidence type="ECO:0000256" key="3">
    <source>
        <dbReference type="ARBA" id="ARBA00022692"/>
    </source>
</evidence>
<keyword evidence="5 6" id="KW-0472">Membrane</keyword>
<evidence type="ECO:0000256" key="6">
    <source>
        <dbReference type="SAM" id="Phobius"/>
    </source>
</evidence>
<comment type="caution">
    <text evidence="7">The sequence shown here is derived from an EMBL/GenBank/DDBJ whole genome shotgun (WGS) entry which is preliminary data.</text>
</comment>
<sequence length="423" mass="47130">MFNFKVSKTMKDVQWSFISLITASLSHLLLRILLGNELGPSGLGLYTLVFTIYMFGVLFASFGIGDALTRYVAEFSDNTQKAKEYITSGIIGSVFSGFLMGVLLFLLSDVISINIFNMPEMANMLKITAICFPFIAINKTVVGSLNGFRNMKAFAFLNISLNMSIFFISILMVLYLKMGVLGAVLGFVIPTIIICLISINLIRSYLVFPSIFFTQNDAYRDILHFGFYAVLGNSILYVYTHIDSLMIGYYLDEAEVGLYAISVIFVQGLVLIPSAIQKVTSPIIAKAYAEKEYKFISELIKRITFKVFVISSLLSLLVAIFGKVLIMIIFEDIFLPAYLPLLIMLIGYAIYSTFISIGSFYSSIGYVQLSYKIALFSAILSIMLNIIFIPRYGIVGAAIATTTSLVTLTLLHFFIIKHLLSKM</sequence>
<dbReference type="InterPro" id="IPR002797">
    <property type="entry name" value="Polysacc_synth"/>
</dbReference>
<evidence type="ECO:0000256" key="5">
    <source>
        <dbReference type="ARBA" id="ARBA00023136"/>
    </source>
</evidence>
<dbReference type="Pfam" id="PF01943">
    <property type="entry name" value="Polysacc_synt"/>
    <property type="match status" value="1"/>
</dbReference>
<dbReference type="PANTHER" id="PTHR30250">
    <property type="entry name" value="PST FAMILY PREDICTED COLANIC ACID TRANSPORTER"/>
    <property type="match status" value="1"/>
</dbReference>
<feature type="transmembrane region" description="Helical" evidence="6">
    <location>
        <begin position="369"/>
        <end position="388"/>
    </location>
</feature>
<keyword evidence="3 6" id="KW-0812">Transmembrane</keyword>
<keyword evidence="2" id="KW-1003">Cell membrane</keyword>
<feature type="transmembrane region" description="Helical" evidence="6">
    <location>
        <begin position="307"/>
        <end position="330"/>
    </location>
</feature>
<feature type="transmembrane region" description="Helical" evidence="6">
    <location>
        <begin position="12"/>
        <end position="33"/>
    </location>
</feature>
<feature type="transmembrane region" description="Helical" evidence="6">
    <location>
        <begin position="127"/>
        <end position="148"/>
    </location>
</feature>
<name>W9DP33_METTI</name>
<feature type="transmembrane region" description="Helical" evidence="6">
    <location>
        <begin position="256"/>
        <end position="276"/>
    </location>
</feature>